<proteinExistence type="predicted"/>
<evidence type="ECO:0000256" key="1">
    <source>
        <dbReference type="SAM" id="MobiDB-lite"/>
    </source>
</evidence>
<reference evidence="2" key="1">
    <citation type="journal article" date="2023" name="Science">
        <title>Genome structures resolve the early diversification of teleost fishes.</title>
        <authorList>
            <person name="Parey E."/>
            <person name="Louis A."/>
            <person name="Montfort J."/>
            <person name="Bouchez O."/>
            <person name="Roques C."/>
            <person name="Iampietro C."/>
            <person name="Lluch J."/>
            <person name="Castinel A."/>
            <person name="Donnadieu C."/>
            <person name="Desvignes T."/>
            <person name="Floi Bucao C."/>
            <person name="Jouanno E."/>
            <person name="Wen M."/>
            <person name="Mejri S."/>
            <person name="Dirks R."/>
            <person name="Jansen H."/>
            <person name="Henkel C."/>
            <person name="Chen W.J."/>
            <person name="Zahm M."/>
            <person name="Cabau C."/>
            <person name="Klopp C."/>
            <person name="Thompson A.W."/>
            <person name="Robinson-Rechavi M."/>
            <person name="Braasch I."/>
            <person name="Lecointre G."/>
            <person name="Bobe J."/>
            <person name="Postlethwait J.H."/>
            <person name="Berthelot C."/>
            <person name="Roest Crollius H."/>
            <person name="Guiguen Y."/>
        </authorList>
    </citation>
    <scope>NUCLEOTIDE SEQUENCE</scope>
    <source>
        <strain evidence="2">NC1722</strain>
    </source>
</reference>
<evidence type="ECO:0000313" key="2">
    <source>
        <dbReference type="EMBL" id="KAJ8407278.1"/>
    </source>
</evidence>
<accession>A0AAD7WSD9</accession>
<gene>
    <name evidence="2" type="ORF">AAFF_G00278520</name>
</gene>
<feature type="region of interest" description="Disordered" evidence="1">
    <location>
        <begin position="1"/>
        <end position="42"/>
    </location>
</feature>
<feature type="compositionally biased region" description="Basic and acidic residues" evidence="1">
    <location>
        <begin position="18"/>
        <end position="30"/>
    </location>
</feature>
<evidence type="ECO:0000313" key="3">
    <source>
        <dbReference type="Proteomes" id="UP001221898"/>
    </source>
</evidence>
<organism evidence="2 3">
    <name type="scientific">Aldrovandia affinis</name>
    <dbReference type="NCBI Taxonomy" id="143900"/>
    <lineage>
        <taxon>Eukaryota</taxon>
        <taxon>Metazoa</taxon>
        <taxon>Chordata</taxon>
        <taxon>Craniata</taxon>
        <taxon>Vertebrata</taxon>
        <taxon>Euteleostomi</taxon>
        <taxon>Actinopterygii</taxon>
        <taxon>Neopterygii</taxon>
        <taxon>Teleostei</taxon>
        <taxon>Notacanthiformes</taxon>
        <taxon>Halosauridae</taxon>
        <taxon>Aldrovandia</taxon>
    </lineage>
</organism>
<sequence length="80" mass="9054">MFVNTDWTYLQPEGQPEDEQRRRQERELTDRPGIAPRGTSAVGLSTGLFASLERRAHLQSSIKLVDTEDGDKEIKAGHPY</sequence>
<keyword evidence="3" id="KW-1185">Reference proteome</keyword>
<dbReference type="Proteomes" id="UP001221898">
    <property type="component" value="Unassembled WGS sequence"/>
</dbReference>
<dbReference type="EMBL" id="JAINUG010000039">
    <property type="protein sequence ID" value="KAJ8407278.1"/>
    <property type="molecule type" value="Genomic_DNA"/>
</dbReference>
<dbReference type="AlphaFoldDB" id="A0AAD7WSD9"/>
<comment type="caution">
    <text evidence="2">The sequence shown here is derived from an EMBL/GenBank/DDBJ whole genome shotgun (WGS) entry which is preliminary data.</text>
</comment>
<name>A0AAD7WSD9_9TELE</name>
<protein>
    <submittedName>
        <fullName evidence="2">Uncharacterized protein</fullName>
    </submittedName>
</protein>